<dbReference type="InterPro" id="IPR000253">
    <property type="entry name" value="FHA_dom"/>
</dbReference>
<dbReference type="Proteomes" id="UP000543642">
    <property type="component" value="Unassembled WGS sequence"/>
</dbReference>
<dbReference type="PANTHER" id="PTHR23308">
    <property type="entry name" value="NUCLEAR INHIBITOR OF PROTEIN PHOSPHATASE-1"/>
    <property type="match status" value="1"/>
</dbReference>
<proteinExistence type="predicted"/>
<dbReference type="Pfam" id="PF00498">
    <property type="entry name" value="FHA"/>
    <property type="match status" value="1"/>
</dbReference>
<dbReference type="PROSITE" id="PS50006">
    <property type="entry name" value="FHA_DOMAIN"/>
    <property type="match status" value="1"/>
</dbReference>
<dbReference type="InterPro" id="IPR008984">
    <property type="entry name" value="SMAD_FHA_dom_sf"/>
</dbReference>
<gene>
    <name evidence="4" type="ORF">HNP82_002016</name>
</gene>
<evidence type="ECO:0000256" key="1">
    <source>
        <dbReference type="SAM" id="MobiDB-lite"/>
    </source>
</evidence>
<accession>A0A7W8M5S9</accession>
<sequence>MKMSAMRTEQELYHTYLVLEPGEKMDKGNYIIHILQNNTLNFFLPFQLRSRDGMSSYYYDVPSDESLEKQLEKGFREEQLENFASGLINALDEIEEYLLDENDLFLEPSGIFMTREGGYRFIYYPGYGMDFPSQLQNLASLFLKYVDYTCASAVRHVYSFYHITCRGNTSVKNLREFKLNFGKDLSGVKNRVPESMSAFERKIEDASEAETEVPIVEPSGMANTFQEQNLKKCDRKAGDSHEENKNSILWVIAAACAVEAGIGAVIVKLWSVPALAGVAAVGVIIAITAVIGILYSVFTCSKKQEDDFWKPEDYVPPFFSAGKGEETQDTGGKTTVLSPKRSGARLHSRNPQLWGDLYILNFPMVIGKEASDTSGRIALPTISRRHARLERMGDTFYLTDLRSSNGTYINGEMIEPLSPVGLHSGDSVIFSDVEFTFEILEGKE</sequence>
<keyword evidence="2" id="KW-0472">Membrane</keyword>
<protein>
    <recommendedName>
        <fullName evidence="3">FHA domain-containing protein</fullName>
    </recommendedName>
</protein>
<feature type="transmembrane region" description="Helical" evidence="2">
    <location>
        <begin position="276"/>
        <end position="298"/>
    </location>
</feature>
<keyword evidence="2" id="KW-1133">Transmembrane helix</keyword>
<organism evidence="4 5">
    <name type="scientific">Catenibacillus scindens</name>
    <dbReference type="NCBI Taxonomy" id="673271"/>
    <lineage>
        <taxon>Bacteria</taxon>
        <taxon>Bacillati</taxon>
        <taxon>Bacillota</taxon>
        <taxon>Clostridia</taxon>
        <taxon>Lachnospirales</taxon>
        <taxon>Lachnospiraceae</taxon>
        <taxon>Catenibacillus</taxon>
    </lineage>
</organism>
<keyword evidence="5" id="KW-1185">Reference proteome</keyword>
<feature type="transmembrane region" description="Helical" evidence="2">
    <location>
        <begin position="248"/>
        <end position="270"/>
    </location>
</feature>
<dbReference type="SMART" id="SM00240">
    <property type="entry name" value="FHA"/>
    <property type="match status" value="1"/>
</dbReference>
<dbReference type="InterPro" id="IPR050923">
    <property type="entry name" value="Cell_Proc_Reg/RNA_Proc"/>
</dbReference>
<dbReference type="CDD" id="cd00060">
    <property type="entry name" value="FHA"/>
    <property type="match status" value="1"/>
</dbReference>
<dbReference type="AlphaFoldDB" id="A0A7W8M5S9"/>
<reference evidence="4 5" key="1">
    <citation type="submission" date="2020-08" db="EMBL/GenBank/DDBJ databases">
        <title>Genomic Encyclopedia of Type Strains, Phase IV (KMG-IV): sequencing the most valuable type-strain genomes for metagenomic binning, comparative biology and taxonomic classification.</title>
        <authorList>
            <person name="Goeker M."/>
        </authorList>
    </citation>
    <scope>NUCLEOTIDE SEQUENCE [LARGE SCALE GENOMIC DNA]</scope>
    <source>
        <strain evidence="4 5">DSM 106146</strain>
    </source>
</reference>
<feature type="domain" description="FHA" evidence="3">
    <location>
        <begin position="364"/>
        <end position="414"/>
    </location>
</feature>
<evidence type="ECO:0000313" key="4">
    <source>
        <dbReference type="EMBL" id="MBB5264877.1"/>
    </source>
</evidence>
<keyword evidence="2" id="KW-0812">Transmembrane</keyword>
<dbReference type="Gene3D" id="2.60.200.20">
    <property type="match status" value="1"/>
</dbReference>
<evidence type="ECO:0000259" key="3">
    <source>
        <dbReference type="PROSITE" id="PS50006"/>
    </source>
</evidence>
<dbReference type="Pfam" id="PF19909">
    <property type="entry name" value="DUF6382"/>
    <property type="match status" value="1"/>
</dbReference>
<dbReference type="EMBL" id="JACHFW010000007">
    <property type="protein sequence ID" value="MBB5264877.1"/>
    <property type="molecule type" value="Genomic_DNA"/>
</dbReference>
<evidence type="ECO:0000256" key="2">
    <source>
        <dbReference type="SAM" id="Phobius"/>
    </source>
</evidence>
<feature type="region of interest" description="Disordered" evidence="1">
    <location>
        <begin position="320"/>
        <end position="341"/>
    </location>
</feature>
<dbReference type="InterPro" id="IPR045962">
    <property type="entry name" value="DUF6382"/>
</dbReference>
<evidence type="ECO:0000313" key="5">
    <source>
        <dbReference type="Proteomes" id="UP000543642"/>
    </source>
</evidence>
<dbReference type="SUPFAM" id="SSF49879">
    <property type="entry name" value="SMAD/FHA domain"/>
    <property type="match status" value="1"/>
</dbReference>
<name>A0A7W8M5S9_9FIRM</name>
<dbReference type="RefSeq" id="WP_183773891.1">
    <property type="nucleotide sequence ID" value="NZ_JACHFW010000007.1"/>
</dbReference>
<comment type="caution">
    <text evidence="4">The sequence shown here is derived from an EMBL/GenBank/DDBJ whole genome shotgun (WGS) entry which is preliminary data.</text>
</comment>